<dbReference type="EMBL" id="LXQA010022127">
    <property type="protein sequence ID" value="MCH92207.1"/>
    <property type="molecule type" value="Genomic_DNA"/>
</dbReference>
<evidence type="ECO:0000313" key="2">
    <source>
        <dbReference type="Proteomes" id="UP000265520"/>
    </source>
</evidence>
<name>A0A392MXE8_9FABA</name>
<dbReference type="Proteomes" id="UP000265520">
    <property type="component" value="Unassembled WGS sequence"/>
</dbReference>
<keyword evidence="2" id="KW-1185">Reference proteome</keyword>
<comment type="caution">
    <text evidence="1">The sequence shown here is derived from an EMBL/GenBank/DDBJ whole genome shotgun (WGS) entry which is preliminary data.</text>
</comment>
<organism evidence="1 2">
    <name type="scientific">Trifolium medium</name>
    <dbReference type="NCBI Taxonomy" id="97028"/>
    <lineage>
        <taxon>Eukaryota</taxon>
        <taxon>Viridiplantae</taxon>
        <taxon>Streptophyta</taxon>
        <taxon>Embryophyta</taxon>
        <taxon>Tracheophyta</taxon>
        <taxon>Spermatophyta</taxon>
        <taxon>Magnoliopsida</taxon>
        <taxon>eudicotyledons</taxon>
        <taxon>Gunneridae</taxon>
        <taxon>Pentapetalae</taxon>
        <taxon>rosids</taxon>
        <taxon>fabids</taxon>
        <taxon>Fabales</taxon>
        <taxon>Fabaceae</taxon>
        <taxon>Papilionoideae</taxon>
        <taxon>50 kb inversion clade</taxon>
        <taxon>NPAAA clade</taxon>
        <taxon>Hologalegina</taxon>
        <taxon>IRL clade</taxon>
        <taxon>Trifolieae</taxon>
        <taxon>Trifolium</taxon>
    </lineage>
</organism>
<dbReference type="AlphaFoldDB" id="A0A392MXE8"/>
<evidence type="ECO:0000313" key="1">
    <source>
        <dbReference type="EMBL" id="MCH92207.1"/>
    </source>
</evidence>
<accession>A0A392MXE8</accession>
<protein>
    <submittedName>
        <fullName evidence="1">Uncharacterized protein</fullName>
    </submittedName>
</protein>
<sequence>MRVSLCVGHGLGLGRDIYIPDESGDDTALAFRVAYGAAMECNCNDEKVCAYVESMLCSVVPEFKNSVEEALNRIGIGPCSVSLPSQAQAHKIEESDWPSILVIFGYCFLTLFKIIKIKEGESWLCSIESESSFHNKMTKWISEMREKVGCAPSNKLYIPFAYPSSKKNAIRTMLDSQGANRRKVLSY</sequence>
<proteinExistence type="predicted"/>
<reference evidence="1 2" key="1">
    <citation type="journal article" date="2018" name="Front. Plant Sci.">
        <title>Red Clover (Trifolium pratense) and Zigzag Clover (T. medium) - A Picture of Genomic Similarities and Differences.</title>
        <authorList>
            <person name="Dluhosova J."/>
            <person name="Istvanek J."/>
            <person name="Nedelnik J."/>
            <person name="Repkova J."/>
        </authorList>
    </citation>
    <scope>NUCLEOTIDE SEQUENCE [LARGE SCALE GENOMIC DNA]</scope>
    <source>
        <strain evidence="2">cv. 10/8</strain>
        <tissue evidence="1">Leaf</tissue>
    </source>
</reference>